<dbReference type="OrthoDB" id="9813321at2"/>
<gene>
    <name evidence="2" type="ORF">CCAX7_58410</name>
</gene>
<dbReference type="PANTHER" id="PTHR34404:SF2">
    <property type="entry name" value="CONSERVED SERINE RICH PROTEIN"/>
    <property type="match status" value="1"/>
</dbReference>
<evidence type="ECO:0000313" key="3">
    <source>
        <dbReference type="Proteomes" id="UP000287394"/>
    </source>
</evidence>
<dbReference type="Pfam" id="PF09723">
    <property type="entry name" value="Zn_ribbon_8"/>
    <property type="match status" value="1"/>
</dbReference>
<feature type="region of interest" description="Disordered" evidence="1">
    <location>
        <begin position="62"/>
        <end position="105"/>
    </location>
</feature>
<dbReference type="InterPro" id="IPR013429">
    <property type="entry name" value="Regulatory_FmdB_Zinc_ribbon"/>
</dbReference>
<evidence type="ECO:0000313" key="2">
    <source>
        <dbReference type="EMBL" id="BDI33790.1"/>
    </source>
</evidence>
<feature type="compositionally biased region" description="Low complexity" evidence="1">
    <location>
        <begin position="70"/>
        <end position="93"/>
    </location>
</feature>
<evidence type="ECO:0000256" key="1">
    <source>
        <dbReference type="SAM" id="MobiDB-lite"/>
    </source>
</evidence>
<dbReference type="AlphaFoldDB" id="A0A402D040"/>
<feature type="compositionally biased region" description="Basic and acidic residues" evidence="1">
    <location>
        <begin position="94"/>
        <end position="105"/>
    </location>
</feature>
<organism evidence="2 3">
    <name type="scientific">Capsulimonas corticalis</name>
    <dbReference type="NCBI Taxonomy" id="2219043"/>
    <lineage>
        <taxon>Bacteria</taxon>
        <taxon>Bacillati</taxon>
        <taxon>Armatimonadota</taxon>
        <taxon>Armatimonadia</taxon>
        <taxon>Capsulimonadales</taxon>
        <taxon>Capsulimonadaceae</taxon>
        <taxon>Capsulimonas</taxon>
    </lineage>
</organism>
<dbReference type="Proteomes" id="UP000287394">
    <property type="component" value="Chromosome"/>
</dbReference>
<dbReference type="PANTHER" id="PTHR34404">
    <property type="entry name" value="REGULATORY PROTEIN, FMDB FAMILY"/>
    <property type="match status" value="1"/>
</dbReference>
<proteinExistence type="predicted"/>
<protein>
    <submittedName>
        <fullName evidence="2">FmdB family transcriptional regulator</fullName>
    </submittedName>
</protein>
<keyword evidence="3" id="KW-1185">Reference proteome</keyword>
<dbReference type="SMART" id="SM00834">
    <property type="entry name" value="CxxC_CXXC_SSSS"/>
    <property type="match status" value="1"/>
</dbReference>
<dbReference type="KEGG" id="ccot:CCAX7_58410"/>
<accession>A0A402D040</accession>
<dbReference type="EMBL" id="AP025739">
    <property type="protein sequence ID" value="BDI33790.1"/>
    <property type="molecule type" value="Genomic_DNA"/>
</dbReference>
<dbReference type="RefSeq" id="WP_119322876.1">
    <property type="nucleotide sequence ID" value="NZ_AP025739.1"/>
</dbReference>
<dbReference type="NCBIfam" id="TIGR02605">
    <property type="entry name" value="CxxC_CxxC_SSSS"/>
    <property type="match status" value="1"/>
</dbReference>
<reference evidence="2 3" key="1">
    <citation type="journal article" date="2019" name="Int. J. Syst. Evol. Microbiol.">
        <title>Capsulimonas corticalis gen. nov., sp. nov., an aerobic capsulated bacterium, of a novel bacterial order, Capsulimonadales ord. nov., of the class Armatimonadia of the phylum Armatimonadetes.</title>
        <authorList>
            <person name="Li J."/>
            <person name="Kudo C."/>
            <person name="Tonouchi A."/>
        </authorList>
    </citation>
    <scope>NUCLEOTIDE SEQUENCE [LARGE SCALE GENOMIC DNA]</scope>
    <source>
        <strain evidence="2 3">AX-7</strain>
    </source>
</reference>
<name>A0A402D040_9BACT</name>
<sequence>MPTYGYECTGCADQFEIMQSIKDDALTTCEKCGGKLRKRVYPVGIAFKGSGFYVNDYKGAAPATGGGSSGSASEPAKSETPPAAPSTESAPKSEPAKAEPAKTTP</sequence>